<dbReference type="AlphaFoldDB" id="A0A4V2QC93"/>
<feature type="transmembrane region" description="Helical" evidence="1">
    <location>
        <begin position="348"/>
        <end position="370"/>
    </location>
</feature>
<dbReference type="STRING" id="1469948.GCA_000732725_03790"/>
<sequence>MNRDAFDIKNENFRRIIFYFLIVSSFLMIFIYNMFTPAMTDDLSYGKIVAGASSFLDLIRQEMQQYATWTGRSVNHMILRTFLTGDKWIFNIFNSMAFVALTLFMYYNIEFKKKYDVFVYLLINLFLWTFSVSFAQTVLWETGACNYLWGSTIILGYVSAFRYCLKKNYRDSQQTAPAIGLFLVGIAAGWCNENTSGGCILLTLIWIGFYFWEKKKVRLWMMSGVTGNIIGFLFMILAPGNANRQQYMEEEHTGLLAIASRWLKCNLAIRNHFFILLAICIAVFVLVRLQQTQWKRSKNMLIFFLVFIATCYALVLTPEPVARAYFGAGIFLMISCIQGIVDVSDKDLYLKALKIGITAIFTLSFLFTYMDSGANLVRIYRESEERFAYIEEQKASGNMDITVPLLRPAFETKYSDAYNSELCEDSGYWVNVAYATYYEVNSVSAVPRENWEQLK</sequence>
<keyword evidence="3" id="KW-1185">Reference proteome</keyword>
<keyword evidence="1" id="KW-0472">Membrane</keyword>
<keyword evidence="1" id="KW-1133">Transmembrane helix</keyword>
<feature type="transmembrane region" description="Helical" evidence="1">
    <location>
        <begin position="16"/>
        <end position="35"/>
    </location>
</feature>
<keyword evidence="1" id="KW-0812">Transmembrane</keyword>
<name>A0A4V2QC93_9FIRM</name>
<organism evidence="2 3">
    <name type="scientific">Kineothrix alysoides</name>
    <dbReference type="NCBI Taxonomy" id="1469948"/>
    <lineage>
        <taxon>Bacteria</taxon>
        <taxon>Bacillati</taxon>
        <taxon>Bacillota</taxon>
        <taxon>Clostridia</taxon>
        <taxon>Lachnospirales</taxon>
        <taxon>Lachnospiraceae</taxon>
        <taxon>Kineothrix</taxon>
    </lineage>
</organism>
<accession>A0A4V2QC93</accession>
<feature type="transmembrane region" description="Helical" evidence="1">
    <location>
        <begin position="172"/>
        <end position="189"/>
    </location>
</feature>
<feature type="transmembrane region" description="Helical" evidence="1">
    <location>
        <begin position="322"/>
        <end position="341"/>
    </location>
</feature>
<dbReference type="Proteomes" id="UP000295718">
    <property type="component" value="Unassembled WGS sequence"/>
</dbReference>
<dbReference type="EMBL" id="SLUO01000004">
    <property type="protein sequence ID" value="TCL59337.1"/>
    <property type="molecule type" value="Genomic_DNA"/>
</dbReference>
<gene>
    <name evidence="2" type="ORF">EDD76_10473</name>
</gene>
<feature type="transmembrane region" description="Helical" evidence="1">
    <location>
        <begin position="269"/>
        <end position="287"/>
    </location>
</feature>
<comment type="caution">
    <text evidence="2">The sequence shown here is derived from an EMBL/GenBank/DDBJ whole genome shotgun (WGS) entry which is preliminary data.</text>
</comment>
<feature type="transmembrane region" description="Helical" evidence="1">
    <location>
        <begin position="146"/>
        <end position="165"/>
    </location>
</feature>
<dbReference type="Pfam" id="PF19528">
    <property type="entry name" value="DUF6056"/>
    <property type="match status" value="1"/>
</dbReference>
<protein>
    <recommendedName>
        <fullName evidence="4">Glucosyltransferase GtrII-like protein</fullName>
    </recommendedName>
</protein>
<feature type="transmembrane region" description="Helical" evidence="1">
    <location>
        <begin position="88"/>
        <end position="107"/>
    </location>
</feature>
<feature type="transmembrane region" description="Helical" evidence="1">
    <location>
        <begin position="219"/>
        <end position="238"/>
    </location>
</feature>
<evidence type="ECO:0000313" key="2">
    <source>
        <dbReference type="EMBL" id="TCL59337.1"/>
    </source>
</evidence>
<feature type="transmembrane region" description="Helical" evidence="1">
    <location>
        <begin position="119"/>
        <end position="140"/>
    </location>
</feature>
<reference evidence="2 3" key="1">
    <citation type="submission" date="2019-03" db="EMBL/GenBank/DDBJ databases">
        <title>Genomic Encyclopedia of Type Strains, Phase IV (KMG-IV): sequencing the most valuable type-strain genomes for metagenomic binning, comparative biology and taxonomic classification.</title>
        <authorList>
            <person name="Goeker M."/>
        </authorList>
    </citation>
    <scope>NUCLEOTIDE SEQUENCE [LARGE SCALE GENOMIC DNA]</scope>
    <source>
        <strain evidence="2 3">DSM 100556</strain>
    </source>
</reference>
<proteinExistence type="predicted"/>
<evidence type="ECO:0008006" key="4">
    <source>
        <dbReference type="Google" id="ProtNLM"/>
    </source>
</evidence>
<evidence type="ECO:0000313" key="3">
    <source>
        <dbReference type="Proteomes" id="UP000295718"/>
    </source>
</evidence>
<evidence type="ECO:0000256" key="1">
    <source>
        <dbReference type="SAM" id="Phobius"/>
    </source>
</evidence>
<feature type="transmembrane region" description="Helical" evidence="1">
    <location>
        <begin position="299"/>
        <end position="316"/>
    </location>
</feature>
<dbReference type="InterPro" id="IPR045691">
    <property type="entry name" value="DUF6056"/>
</dbReference>